<dbReference type="Proteomes" id="UP000026915">
    <property type="component" value="Chromosome 4"/>
</dbReference>
<gene>
    <name evidence="1" type="ORF">TCM_021306</name>
</gene>
<evidence type="ECO:0000313" key="2">
    <source>
        <dbReference type="Proteomes" id="UP000026915"/>
    </source>
</evidence>
<organism evidence="1 2">
    <name type="scientific">Theobroma cacao</name>
    <name type="common">Cacao</name>
    <name type="synonym">Cocoa</name>
    <dbReference type="NCBI Taxonomy" id="3641"/>
    <lineage>
        <taxon>Eukaryota</taxon>
        <taxon>Viridiplantae</taxon>
        <taxon>Streptophyta</taxon>
        <taxon>Embryophyta</taxon>
        <taxon>Tracheophyta</taxon>
        <taxon>Spermatophyta</taxon>
        <taxon>Magnoliopsida</taxon>
        <taxon>eudicotyledons</taxon>
        <taxon>Gunneridae</taxon>
        <taxon>Pentapetalae</taxon>
        <taxon>rosids</taxon>
        <taxon>malvids</taxon>
        <taxon>Malvales</taxon>
        <taxon>Malvaceae</taxon>
        <taxon>Byttnerioideae</taxon>
        <taxon>Theobroma</taxon>
    </lineage>
</organism>
<evidence type="ECO:0000313" key="1">
    <source>
        <dbReference type="EMBL" id="EOY06646.1"/>
    </source>
</evidence>
<reference evidence="1 2" key="1">
    <citation type="journal article" date="2013" name="Genome Biol.">
        <title>The genome sequence of the most widely cultivated cacao type and its use to identify candidate genes regulating pod color.</title>
        <authorList>
            <person name="Motamayor J.C."/>
            <person name="Mockaitis K."/>
            <person name="Schmutz J."/>
            <person name="Haiminen N."/>
            <person name="Iii D.L."/>
            <person name="Cornejo O."/>
            <person name="Findley S.D."/>
            <person name="Zheng P."/>
            <person name="Utro F."/>
            <person name="Royaert S."/>
            <person name="Saski C."/>
            <person name="Jenkins J."/>
            <person name="Podicheti R."/>
            <person name="Zhao M."/>
            <person name="Scheffler B.E."/>
            <person name="Stack J.C."/>
            <person name="Feltus F.A."/>
            <person name="Mustiga G.M."/>
            <person name="Amores F."/>
            <person name="Phillips W."/>
            <person name="Marelli J.P."/>
            <person name="May G.D."/>
            <person name="Shapiro H."/>
            <person name="Ma J."/>
            <person name="Bustamante C.D."/>
            <person name="Schnell R.J."/>
            <person name="Main D."/>
            <person name="Gilbert D."/>
            <person name="Parida L."/>
            <person name="Kuhn D.N."/>
        </authorList>
    </citation>
    <scope>NUCLEOTIDE SEQUENCE [LARGE SCALE GENOMIC DNA]</scope>
    <source>
        <strain evidence="2">cv. Matina 1-6</strain>
    </source>
</reference>
<accession>A0A061EP80</accession>
<dbReference type="HOGENOM" id="CLU_2268709_0_0_1"/>
<dbReference type="Gramene" id="EOY06646">
    <property type="protein sequence ID" value="EOY06646"/>
    <property type="gene ID" value="TCM_021306"/>
</dbReference>
<sequence length="103" mass="11803">MTMVVVVVMHTLHPSLPTPQRDRNISSSSLALSFLICLQNFPYKLILIEVKSLIETSYEVINPMGFCYVQKDVSILMFFQAKLCRIDTFFFDFFGGELKGVNE</sequence>
<dbReference type="InParanoid" id="A0A061EP80"/>
<name>A0A061EP80_THECC</name>
<dbReference type="EMBL" id="CM001882">
    <property type="protein sequence ID" value="EOY06646.1"/>
    <property type="molecule type" value="Genomic_DNA"/>
</dbReference>
<protein>
    <submittedName>
        <fullName evidence="1">Uncharacterized protein</fullName>
    </submittedName>
</protein>
<proteinExistence type="predicted"/>
<dbReference type="AlphaFoldDB" id="A0A061EP80"/>
<keyword evidence="2" id="KW-1185">Reference proteome</keyword>